<dbReference type="OrthoDB" id="536763at2759"/>
<feature type="coiled-coil region" evidence="1">
    <location>
        <begin position="25"/>
        <end position="139"/>
    </location>
</feature>
<evidence type="ECO:0000313" key="3">
    <source>
        <dbReference type="EMBL" id="EFJ48695.1"/>
    </source>
</evidence>
<evidence type="ECO:0000256" key="1">
    <source>
        <dbReference type="SAM" id="Coils"/>
    </source>
</evidence>
<feature type="compositionally biased region" description="Low complexity" evidence="2">
    <location>
        <begin position="440"/>
        <end position="450"/>
    </location>
</feature>
<gene>
    <name evidence="3" type="ORF">VOLCADRAFT_117446</name>
</gene>
<dbReference type="Proteomes" id="UP000001058">
    <property type="component" value="Unassembled WGS sequence"/>
</dbReference>
<evidence type="ECO:0000313" key="4">
    <source>
        <dbReference type="Proteomes" id="UP000001058"/>
    </source>
</evidence>
<dbReference type="InParanoid" id="D8TUE7"/>
<dbReference type="GeneID" id="9619538"/>
<keyword evidence="1" id="KW-0175">Coiled coil</keyword>
<dbReference type="EMBL" id="GL378338">
    <property type="protein sequence ID" value="EFJ48695.1"/>
    <property type="molecule type" value="Genomic_DNA"/>
</dbReference>
<keyword evidence="4" id="KW-1185">Reference proteome</keyword>
<dbReference type="AlphaFoldDB" id="D8TUE7"/>
<dbReference type="KEGG" id="vcn:VOLCADRAFT_117446"/>
<proteinExistence type="predicted"/>
<reference evidence="3 4" key="1">
    <citation type="journal article" date="2010" name="Science">
        <title>Genomic analysis of organismal complexity in the multicellular green alga Volvox carteri.</title>
        <authorList>
            <person name="Prochnik S.E."/>
            <person name="Umen J."/>
            <person name="Nedelcu A.M."/>
            <person name="Hallmann A."/>
            <person name="Miller S.M."/>
            <person name="Nishii I."/>
            <person name="Ferris P."/>
            <person name="Kuo A."/>
            <person name="Mitros T."/>
            <person name="Fritz-Laylin L.K."/>
            <person name="Hellsten U."/>
            <person name="Chapman J."/>
            <person name="Simakov O."/>
            <person name="Rensing S.A."/>
            <person name="Terry A."/>
            <person name="Pangilinan J."/>
            <person name="Kapitonov V."/>
            <person name="Jurka J."/>
            <person name="Salamov A."/>
            <person name="Shapiro H."/>
            <person name="Schmutz J."/>
            <person name="Grimwood J."/>
            <person name="Lindquist E."/>
            <person name="Lucas S."/>
            <person name="Grigoriev I.V."/>
            <person name="Schmitt R."/>
            <person name="Kirk D."/>
            <person name="Rokhsar D.S."/>
        </authorList>
    </citation>
    <scope>NUCLEOTIDE SEQUENCE [LARGE SCALE GENOMIC DNA]</scope>
    <source>
        <strain evidence="4">f. Nagariensis / Eve</strain>
    </source>
</reference>
<feature type="region of interest" description="Disordered" evidence="2">
    <location>
        <begin position="366"/>
        <end position="386"/>
    </location>
</feature>
<organism evidence="4">
    <name type="scientific">Volvox carteri f. nagariensis</name>
    <dbReference type="NCBI Taxonomy" id="3068"/>
    <lineage>
        <taxon>Eukaryota</taxon>
        <taxon>Viridiplantae</taxon>
        <taxon>Chlorophyta</taxon>
        <taxon>core chlorophytes</taxon>
        <taxon>Chlorophyceae</taxon>
        <taxon>CS clade</taxon>
        <taxon>Chlamydomonadales</taxon>
        <taxon>Volvocaceae</taxon>
        <taxon>Volvox</taxon>
    </lineage>
</organism>
<dbReference type="RefSeq" id="XP_002950027.1">
    <property type="nucleotide sequence ID" value="XM_002949981.1"/>
</dbReference>
<name>D8TUE7_VOLCA</name>
<accession>D8TUE7</accession>
<protein>
    <submittedName>
        <fullName evidence="3">Uncharacterized protein</fullName>
    </submittedName>
</protein>
<sequence length="567" mass="59273">MSPFCMNRHALLASLYTYHYLPQLFSQVQHTLLEATQRAEKAESEAANFATQNRALAAKVHRLALQRVELLNDKDRVERENRDLQIANLQLSNEARMAKAAKADAWQLTNLKLALRQQAAQHEKKMESLKRRTKALLSVILPGGHSKADDSLLAAPGSPTSDSGGIEVEDLWDAPLALATPSTPDVNLRIRSIVGCLYDDTITEDDALAQMTALTQSLVTRPGTATTTSRGCSPLPVPKLGEDGVISTNKVDAGTDAQTTRVKLVVDVATETPAEMSYNGTPCDLSAAPSQGPASPRRLVAGPVPVLDLAALVAQAMEEAPLSGRSTASTSVNATGGPSFSSISQFVLAQPEKLQRLILRHAAATGAKPGQSGFGQPRVPQSPYGSGLPPSATGISKNDIFAGSSSTNLMDPLAHLNSGGPLATRPSFTSRFLGLGGSNAANRASSTAAAPQPRAGNNDTSSIISASGVTVSPAKPTKRWGGTAPPKFAILEGPEKATKPTQPGTPAMSLAGVKLLSGGDDNSNSSSNFSFNSGFSFQGAADLDSDLKELSLGSTALSFFQSGASRR</sequence>
<feature type="compositionally biased region" description="Polar residues" evidence="2">
    <location>
        <begin position="455"/>
        <end position="470"/>
    </location>
</feature>
<evidence type="ECO:0000256" key="2">
    <source>
        <dbReference type="SAM" id="MobiDB-lite"/>
    </source>
</evidence>
<feature type="region of interest" description="Disordered" evidence="2">
    <location>
        <begin position="440"/>
        <end position="513"/>
    </location>
</feature>